<dbReference type="HOGENOM" id="CLU_140541_0_0_1"/>
<dbReference type="Proteomes" id="UP000054549">
    <property type="component" value="Unassembled WGS sequence"/>
</dbReference>
<feature type="compositionally biased region" description="Basic and acidic residues" evidence="2">
    <location>
        <begin position="110"/>
        <end position="119"/>
    </location>
</feature>
<keyword evidence="1" id="KW-0175">Coiled coil</keyword>
<dbReference type="InParanoid" id="A0A0C2X1R2"/>
<organism evidence="3 4">
    <name type="scientific">Amanita muscaria (strain Koide BX008)</name>
    <dbReference type="NCBI Taxonomy" id="946122"/>
    <lineage>
        <taxon>Eukaryota</taxon>
        <taxon>Fungi</taxon>
        <taxon>Dikarya</taxon>
        <taxon>Basidiomycota</taxon>
        <taxon>Agaricomycotina</taxon>
        <taxon>Agaricomycetes</taxon>
        <taxon>Agaricomycetidae</taxon>
        <taxon>Agaricales</taxon>
        <taxon>Pluteineae</taxon>
        <taxon>Amanitaceae</taxon>
        <taxon>Amanita</taxon>
    </lineage>
</organism>
<gene>
    <name evidence="3" type="ORF">M378DRAFT_927770</name>
</gene>
<dbReference type="PANTHER" id="PTHR40422">
    <property type="entry name" value="TRANSLATION MACHINERY-ASSOCIATED PROTEIN 17"/>
    <property type="match status" value="1"/>
</dbReference>
<proteinExistence type="predicted"/>
<evidence type="ECO:0000313" key="4">
    <source>
        <dbReference type="Proteomes" id="UP000054549"/>
    </source>
</evidence>
<sequence length="119" mass="13427">MEFKPRYPQPFTILQAIELDVSVITEEIARLQNSISHLKDTQQSLQTYLSTEDDAELATALKENEDVIASQQERITILQFALRGKGIIGNEHYSLPTPSRTEPDELTPTENREDGGIDL</sequence>
<evidence type="ECO:0000256" key="1">
    <source>
        <dbReference type="SAM" id="Coils"/>
    </source>
</evidence>
<protein>
    <submittedName>
        <fullName evidence="3">Uncharacterized protein</fullName>
    </submittedName>
</protein>
<dbReference type="EMBL" id="KN818229">
    <property type="protein sequence ID" value="KIL68057.1"/>
    <property type="molecule type" value="Genomic_DNA"/>
</dbReference>
<dbReference type="PANTHER" id="PTHR40422:SF1">
    <property type="entry name" value="TRANSLATION MACHINERY-ASSOCIATED PROTEIN 17"/>
    <property type="match status" value="1"/>
</dbReference>
<dbReference type="AlphaFoldDB" id="A0A0C2X1R2"/>
<dbReference type="STRING" id="946122.A0A0C2X1R2"/>
<feature type="coiled-coil region" evidence="1">
    <location>
        <begin position="14"/>
        <end position="41"/>
    </location>
</feature>
<accession>A0A0C2X1R2</accession>
<feature type="region of interest" description="Disordered" evidence="2">
    <location>
        <begin position="90"/>
        <end position="119"/>
    </location>
</feature>
<evidence type="ECO:0000256" key="2">
    <source>
        <dbReference type="SAM" id="MobiDB-lite"/>
    </source>
</evidence>
<evidence type="ECO:0000313" key="3">
    <source>
        <dbReference type="EMBL" id="KIL68057.1"/>
    </source>
</evidence>
<dbReference type="InterPro" id="IPR038966">
    <property type="entry name" value="TMA17"/>
</dbReference>
<keyword evidence="4" id="KW-1185">Reference proteome</keyword>
<dbReference type="OrthoDB" id="548474at2759"/>
<dbReference type="GO" id="GO:0070682">
    <property type="term" value="P:proteasome regulatory particle assembly"/>
    <property type="evidence" value="ECO:0007669"/>
    <property type="project" value="InterPro"/>
</dbReference>
<dbReference type="GO" id="GO:0030674">
    <property type="term" value="F:protein-macromolecule adaptor activity"/>
    <property type="evidence" value="ECO:0007669"/>
    <property type="project" value="TreeGrafter"/>
</dbReference>
<reference evidence="3 4" key="1">
    <citation type="submission" date="2014-04" db="EMBL/GenBank/DDBJ databases">
        <title>Evolutionary Origins and Diversification of the Mycorrhizal Mutualists.</title>
        <authorList>
            <consortium name="DOE Joint Genome Institute"/>
            <consortium name="Mycorrhizal Genomics Consortium"/>
            <person name="Kohler A."/>
            <person name="Kuo A."/>
            <person name="Nagy L.G."/>
            <person name="Floudas D."/>
            <person name="Copeland A."/>
            <person name="Barry K.W."/>
            <person name="Cichocki N."/>
            <person name="Veneault-Fourrey C."/>
            <person name="LaButti K."/>
            <person name="Lindquist E.A."/>
            <person name="Lipzen A."/>
            <person name="Lundell T."/>
            <person name="Morin E."/>
            <person name="Murat C."/>
            <person name="Riley R."/>
            <person name="Ohm R."/>
            <person name="Sun H."/>
            <person name="Tunlid A."/>
            <person name="Henrissat B."/>
            <person name="Grigoriev I.V."/>
            <person name="Hibbett D.S."/>
            <person name="Martin F."/>
        </authorList>
    </citation>
    <scope>NUCLEOTIDE SEQUENCE [LARGE SCALE GENOMIC DNA]</scope>
    <source>
        <strain evidence="3 4">Koide BX008</strain>
    </source>
</reference>
<name>A0A0C2X1R2_AMAMK</name>